<dbReference type="AlphaFoldDB" id="A0A425ANR5"/>
<sequence length="113" mass="12960">MPSEKHNHLIKSPACCKTDGLIGWCVFARKKRCKVVCCKILGIKCRFMPFFGSNMENIVKFEHEVLIVCVGRYLDYVTIRAFIKISLPSGILFLKTVGFGFVWGQSRPNWSNR</sequence>
<dbReference type="Proteomes" id="UP000283829">
    <property type="component" value="Unassembled WGS sequence"/>
</dbReference>
<name>A0A425ANR5_NEIME</name>
<organism evidence="1 2">
    <name type="scientific">Neisseria meningitidis</name>
    <dbReference type="NCBI Taxonomy" id="487"/>
    <lineage>
        <taxon>Bacteria</taxon>
        <taxon>Pseudomonadati</taxon>
        <taxon>Pseudomonadota</taxon>
        <taxon>Betaproteobacteria</taxon>
        <taxon>Neisseriales</taxon>
        <taxon>Neisseriaceae</taxon>
        <taxon>Neisseria</taxon>
    </lineage>
</organism>
<protein>
    <submittedName>
        <fullName evidence="1">Uncharacterized protein</fullName>
    </submittedName>
</protein>
<accession>A0A425ANR5</accession>
<gene>
    <name evidence="1" type="ORF">COI09_05940</name>
</gene>
<comment type="caution">
    <text evidence="1">The sequence shown here is derived from an EMBL/GenBank/DDBJ whole genome shotgun (WGS) entry which is preliminary data.</text>
</comment>
<proteinExistence type="predicted"/>
<dbReference type="EMBL" id="NWXB01000008">
    <property type="protein sequence ID" value="RQJ67034.1"/>
    <property type="molecule type" value="Genomic_DNA"/>
</dbReference>
<reference evidence="1 2" key="1">
    <citation type="submission" date="2017-09" db="EMBL/GenBank/DDBJ databases">
        <title>Phenotypic and genotypic characterization of Colombian isolates of Neisseria meningitidis recovered from invasive disease.</title>
        <authorList>
            <person name="Duarte C."/>
            <person name="Gabastou J.M."/>
            <person name="Moreno J."/>
        </authorList>
    </citation>
    <scope>NUCLEOTIDE SEQUENCE [LARGE SCALE GENOMIC DNA]</scope>
    <source>
        <strain evidence="1 2">INS-Nm1124</strain>
    </source>
</reference>
<dbReference type="RefSeq" id="WP_017200982.1">
    <property type="nucleotide sequence ID" value="NZ_CP020422.2"/>
</dbReference>
<evidence type="ECO:0000313" key="2">
    <source>
        <dbReference type="Proteomes" id="UP000283829"/>
    </source>
</evidence>
<evidence type="ECO:0000313" key="1">
    <source>
        <dbReference type="EMBL" id="RQJ67034.1"/>
    </source>
</evidence>